<evidence type="ECO:0000256" key="1">
    <source>
        <dbReference type="SAM" id="Phobius"/>
    </source>
</evidence>
<feature type="transmembrane region" description="Helical" evidence="1">
    <location>
        <begin position="74"/>
        <end position="92"/>
    </location>
</feature>
<feature type="transmembrane region" description="Helical" evidence="1">
    <location>
        <begin position="104"/>
        <end position="128"/>
    </location>
</feature>
<keyword evidence="1" id="KW-0472">Membrane</keyword>
<protein>
    <submittedName>
        <fullName evidence="2">FIG002082: Protein SirB2</fullName>
    </submittedName>
</protein>
<reference evidence="2" key="1">
    <citation type="submission" date="2018-06" db="EMBL/GenBank/DDBJ databases">
        <authorList>
            <person name="Zhirakovskaya E."/>
        </authorList>
    </citation>
    <scope>NUCLEOTIDE SEQUENCE</scope>
</reference>
<dbReference type="GO" id="GO:0005886">
    <property type="term" value="C:plasma membrane"/>
    <property type="evidence" value="ECO:0007669"/>
    <property type="project" value="TreeGrafter"/>
</dbReference>
<feature type="transmembrane region" description="Helical" evidence="1">
    <location>
        <begin position="6"/>
        <end position="29"/>
    </location>
</feature>
<gene>
    <name evidence="2" type="ORF">MNBD_GAMMA08-1335</name>
</gene>
<dbReference type="InterPro" id="IPR007360">
    <property type="entry name" value="SirB"/>
</dbReference>
<accession>A0A3B0WYS4</accession>
<dbReference type="EMBL" id="UOFH01000158">
    <property type="protein sequence ID" value="VAW60681.1"/>
    <property type="molecule type" value="Genomic_DNA"/>
</dbReference>
<dbReference type="PANTHER" id="PTHR39594">
    <property type="entry name" value="PROTEIN YCHQ"/>
    <property type="match status" value="1"/>
</dbReference>
<name>A0A3B0WYS4_9ZZZZ</name>
<keyword evidence="1" id="KW-1133">Transmembrane helix</keyword>
<evidence type="ECO:0000313" key="2">
    <source>
        <dbReference type="EMBL" id="VAW60681.1"/>
    </source>
</evidence>
<organism evidence="2">
    <name type="scientific">hydrothermal vent metagenome</name>
    <dbReference type="NCBI Taxonomy" id="652676"/>
    <lineage>
        <taxon>unclassified sequences</taxon>
        <taxon>metagenomes</taxon>
        <taxon>ecological metagenomes</taxon>
    </lineage>
</organism>
<dbReference type="PIRSF" id="PIRSF005610">
    <property type="entry name" value="SirB"/>
    <property type="match status" value="1"/>
</dbReference>
<feature type="transmembrane region" description="Helical" evidence="1">
    <location>
        <begin position="41"/>
        <end position="62"/>
    </location>
</feature>
<dbReference type="AlphaFoldDB" id="A0A3B0WYS4"/>
<sequence>MIMNIEILKFIHITCVALSFTGFFVRGIWMLTDSVLMQKKWVKIFPHIIDTVLLVSALLLLYTEHLNILENNWLMAKIIALLIYIGLGTFALKQGKTKRSRFIFWLTGLSVFSYIVSVALTKSALGFIEFLF</sequence>
<proteinExistence type="predicted"/>
<dbReference type="PANTHER" id="PTHR39594:SF1">
    <property type="entry name" value="PROTEIN YCHQ"/>
    <property type="match status" value="1"/>
</dbReference>
<keyword evidence="1" id="KW-0812">Transmembrane</keyword>
<dbReference type="Pfam" id="PF04247">
    <property type="entry name" value="SirB"/>
    <property type="match status" value="1"/>
</dbReference>